<dbReference type="EMBL" id="AZHC01000006">
    <property type="protein sequence ID" value="OAA46878.1"/>
    <property type="molecule type" value="Genomic_DNA"/>
</dbReference>
<organism evidence="4 5">
    <name type="scientific">Metarhizium rileyi (strain RCEF 4871)</name>
    <name type="common">Nomuraea rileyi</name>
    <dbReference type="NCBI Taxonomy" id="1649241"/>
    <lineage>
        <taxon>Eukaryota</taxon>
        <taxon>Fungi</taxon>
        <taxon>Dikarya</taxon>
        <taxon>Ascomycota</taxon>
        <taxon>Pezizomycotina</taxon>
        <taxon>Sordariomycetes</taxon>
        <taxon>Hypocreomycetidae</taxon>
        <taxon>Hypocreales</taxon>
        <taxon>Clavicipitaceae</taxon>
        <taxon>Metarhizium</taxon>
    </lineage>
</organism>
<dbReference type="AlphaFoldDB" id="A0A162JNR8"/>
<feature type="signal peptide" evidence="3">
    <location>
        <begin position="1"/>
        <end position="18"/>
    </location>
</feature>
<evidence type="ECO:0000256" key="1">
    <source>
        <dbReference type="ARBA" id="ARBA00022857"/>
    </source>
</evidence>
<dbReference type="GO" id="GO:0005634">
    <property type="term" value="C:nucleus"/>
    <property type="evidence" value="ECO:0007669"/>
    <property type="project" value="TreeGrafter"/>
</dbReference>
<keyword evidence="3" id="KW-0732">Signal</keyword>
<gene>
    <name evidence="4" type="ORF">NOR_02514</name>
</gene>
<dbReference type="Gene3D" id="3.40.50.720">
    <property type="entry name" value="NAD(P)-binding Rossmann-like Domain"/>
    <property type="match status" value="1"/>
</dbReference>
<dbReference type="OrthoDB" id="300709at2759"/>
<dbReference type="STRING" id="1081105.A0A162JNR8"/>
<name>A0A162JNR8_METRR</name>
<dbReference type="GO" id="GO:0016491">
    <property type="term" value="F:oxidoreductase activity"/>
    <property type="evidence" value="ECO:0007669"/>
    <property type="project" value="UniProtKB-KW"/>
</dbReference>
<dbReference type="PANTHER" id="PTHR42748">
    <property type="entry name" value="NITROGEN METABOLITE REPRESSION PROTEIN NMRA FAMILY MEMBER"/>
    <property type="match status" value="1"/>
</dbReference>
<dbReference type="InterPro" id="IPR051164">
    <property type="entry name" value="NmrA-like_oxidored"/>
</dbReference>
<feature type="chain" id="PRO_5007836018" evidence="3">
    <location>
        <begin position="19"/>
        <end position="192"/>
    </location>
</feature>
<evidence type="ECO:0000313" key="4">
    <source>
        <dbReference type="EMBL" id="OAA46878.1"/>
    </source>
</evidence>
<dbReference type="SUPFAM" id="SSF51735">
    <property type="entry name" value="NAD(P)-binding Rossmann-fold domains"/>
    <property type="match status" value="1"/>
</dbReference>
<keyword evidence="1" id="KW-0521">NADP</keyword>
<accession>A0A162JNR8</accession>
<evidence type="ECO:0000256" key="3">
    <source>
        <dbReference type="SAM" id="SignalP"/>
    </source>
</evidence>
<dbReference type="Proteomes" id="UP000243498">
    <property type="component" value="Unassembled WGS sequence"/>
</dbReference>
<evidence type="ECO:0000313" key="5">
    <source>
        <dbReference type="Proteomes" id="UP000243498"/>
    </source>
</evidence>
<dbReference type="InterPro" id="IPR036291">
    <property type="entry name" value="NAD(P)-bd_dom_sf"/>
</dbReference>
<keyword evidence="2" id="KW-0560">Oxidoreductase</keyword>
<comment type="caution">
    <text evidence="4">The sequence shown here is derived from an EMBL/GenBank/DDBJ whole genome shotgun (WGS) entry which is preliminary data.</text>
</comment>
<protein>
    <submittedName>
        <fullName evidence="4">NmrA family transcriptional regulator</fullName>
    </submittedName>
</protein>
<keyword evidence="5" id="KW-1185">Reference proteome</keyword>
<sequence length="192" mass="20727">MFLATYVASAWWYCPGTATEVALITHPCNQGGSVINSVINDVTFRQGYKVRKVTLEVSTPATKRLLQQDVEVVTGNADDTPSVRQAFKGLTQGHFDCNARVEKYVRKLPIKGAFFAPGSFMQNLTTSMRPITTDDGTYVLATGFTATKLLLTGITNTVKLYPVEEIVSIISKSTAVGVQAASGRRASKVVAS</sequence>
<evidence type="ECO:0000256" key="2">
    <source>
        <dbReference type="ARBA" id="ARBA00023002"/>
    </source>
</evidence>
<reference evidence="4 5" key="1">
    <citation type="journal article" date="2016" name="Genome Biol. Evol.">
        <title>Divergent and convergent evolution of fungal pathogenicity.</title>
        <authorList>
            <person name="Shang Y."/>
            <person name="Xiao G."/>
            <person name="Zheng P."/>
            <person name="Cen K."/>
            <person name="Zhan S."/>
            <person name="Wang C."/>
        </authorList>
    </citation>
    <scope>NUCLEOTIDE SEQUENCE [LARGE SCALE GENOMIC DNA]</scope>
    <source>
        <strain evidence="4 5">RCEF 4871</strain>
    </source>
</reference>
<dbReference type="PANTHER" id="PTHR42748:SF30">
    <property type="entry name" value="NMRA-LIKE DOMAIN-CONTAINING PROTEIN"/>
    <property type="match status" value="1"/>
</dbReference>
<proteinExistence type="predicted"/>